<keyword evidence="1" id="KW-0812">Transmembrane</keyword>
<keyword evidence="1" id="KW-1133">Transmembrane helix</keyword>
<protein>
    <recommendedName>
        <fullName evidence="2">DUF1254 domain-containing protein</fullName>
    </recommendedName>
</protein>
<dbReference type="InterPro" id="IPR010679">
    <property type="entry name" value="DUF1254"/>
</dbReference>
<dbReference type="EMBL" id="BNJJ01000001">
    <property type="protein sequence ID" value="GHO82437.1"/>
    <property type="molecule type" value="Genomic_DNA"/>
</dbReference>
<feature type="transmembrane region" description="Helical" evidence="1">
    <location>
        <begin position="29"/>
        <end position="47"/>
    </location>
</feature>
<keyword evidence="1" id="KW-0472">Membrane</keyword>
<keyword evidence="4" id="KW-1185">Reference proteome</keyword>
<feature type="domain" description="DUF1254" evidence="2">
    <location>
        <begin position="99"/>
        <end position="233"/>
    </location>
</feature>
<dbReference type="SUPFAM" id="SSF160935">
    <property type="entry name" value="VPA0735-like"/>
    <property type="match status" value="1"/>
</dbReference>
<gene>
    <name evidence="3" type="ORF">KSZ_04430</name>
</gene>
<evidence type="ECO:0000256" key="1">
    <source>
        <dbReference type="SAM" id="Phobius"/>
    </source>
</evidence>
<dbReference type="PANTHER" id="PTHR36509:SF2">
    <property type="entry name" value="BLL3101 PROTEIN"/>
    <property type="match status" value="1"/>
</dbReference>
<organism evidence="3 4">
    <name type="scientific">Dictyobacter formicarum</name>
    <dbReference type="NCBI Taxonomy" id="2778368"/>
    <lineage>
        <taxon>Bacteria</taxon>
        <taxon>Bacillati</taxon>
        <taxon>Chloroflexota</taxon>
        <taxon>Ktedonobacteria</taxon>
        <taxon>Ktedonobacterales</taxon>
        <taxon>Dictyobacteraceae</taxon>
        <taxon>Dictyobacter</taxon>
    </lineage>
</organism>
<sequence>MGSGIPPTPKVVGILPQQIMNRLILKYKYPITFAILAVLAWVVYRYFSMGGSQLITFVVVAVLVWGLGTCVFIYFWPPITYSAYKRAIVQHGLGGPIPVNTLYAMPTLASPSASNSSLLATGTDDVLYVGGWLDLSKGPHVLHVPDMEDRYYSVQFTDPSDGTNFAYVGKRTTGTKAGDYLISGPRWKGSVSQGMTQISSPNNAVLVMGRVFVESDNDLPIAYGLATQIQLTPLSH</sequence>
<evidence type="ECO:0000313" key="3">
    <source>
        <dbReference type="EMBL" id="GHO82437.1"/>
    </source>
</evidence>
<dbReference type="Pfam" id="PF06863">
    <property type="entry name" value="DUF1254"/>
    <property type="match status" value="1"/>
</dbReference>
<proteinExistence type="predicted"/>
<dbReference type="InterPro" id="IPR037050">
    <property type="entry name" value="DUF1254_sf"/>
</dbReference>
<dbReference type="Gene3D" id="2.60.40.1610">
    <property type="entry name" value="Domain of unknown function DUF1254"/>
    <property type="match status" value="1"/>
</dbReference>
<feature type="transmembrane region" description="Helical" evidence="1">
    <location>
        <begin position="53"/>
        <end position="76"/>
    </location>
</feature>
<dbReference type="PANTHER" id="PTHR36509">
    <property type="entry name" value="BLL3101 PROTEIN"/>
    <property type="match status" value="1"/>
</dbReference>
<comment type="caution">
    <text evidence="3">The sequence shown here is derived from an EMBL/GenBank/DDBJ whole genome shotgun (WGS) entry which is preliminary data.</text>
</comment>
<reference evidence="3 4" key="1">
    <citation type="journal article" date="2021" name="Int. J. Syst. Evol. Microbiol.">
        <title>Reticulibacter mediterranei gen. nov., sp. nov., within the new family Reticulibacteraceae fam. nov., and Ktedonospora formicarum gen. nov., sp. nov., Ktedonobacter robiniae sp. nov., Dictyobacter formicarum sp. nov. and Dictyobacter arantiisoli sp. nov., belonging to the class Ktedonobacteria.</title>
        <authorList>
            <person name="Yabe S."/>
            <person name="Zheng Y."/>
            <person name="Wang C.M."/>
            <person name="Sakai Y."/>
            <person name="Abe K."/>
            <person name="Yokota A."/>
            <person name="Donadio S."/>
            <person name="Cavaletti L."/>
            <person name="Monciardini P."/>
        </authorList>
    </citation>
    <scope>NUCLEOTIDE SEQUENCE [LARGE SCALE GENOMIC DNA]</scope>
    <source>
        <strain evidence="3 4">SOSP1-9</strain>
    </source>
</reference>
<evidence type="ECO:0000259" key="2">
    <source>
        <dbReference type="Pfam" id="PF06863"/>
    </source>
</evidence>
<dbReference type="Proteomes" id="UP000635565">
    <property type="component" value="Unassembled WGS sequence"/>
</dbReference>
<name>A0ABQ3V8H9_9CHLR</name>
<evidence type="ECO:0000313" key="4">
    <source>
        <dbReference type="Proteomes" id="UP000635565"/>
    </source>
</evidence>
<accession>A0ABQ3V8H9</accession>